<feature type="compositionally biased region" description="Basic and acidic residues" evidence="2">
    <location>
        <begin position="1267"/>
        <end position="1299"/>
    </location>
</feature>
<dbReference type="PANTHER" id="PTHR32305">
    <property type="match status" value="1"/>
</dbReference>
<evidence type="ECO:0000313" key="5">
    <source>
        <dbReference type="EMBL" id="MFD2561104.1"/>
    </source>
</evidence>
<dbReference type="Gene3D" id="2.180.10.10">
    <property type="entry name" value="RHS repeat-associated core"/>
    <property type="match status" value="2"/>
</dbReference>
<feature type="domain" description="DUF6531" evidence="3">
    <location>
        <begin position="213"/>
        <end position="286"/>
    </location>
</feature>
<comment type="caution">
    <text evidence="5">The sequence shown here is derived from an EMBL/GenBank/DDBJ whole genome shotgun (WGS) entry which is preliminary data.</text>
</comment>
<sequence length="1383" mass="156556">MLLASKHFTPVIGIDIHIVIIPPGVPVPIPHPYIGMVVDPMDYVPIIGSTVNVNCVPKGNSGTAGMIGTMIHIPMGGPFAMAPMIGHDSMNFFGSTKVSAEDAYFTPAGYMTMTCNDIGMPLSLTPGKKMKPIPSLYLPSSMSVPLPMGKPVNVGGPYAPDLMGMLMALVMSYGFGALMKGAGRGLAKLNKSVLQKFPATQGLGKKLCKMGFEPVDLVTGRMVYEGEDFSIAGQIPIRWERNWYSDSGYEGMMGHGMHCNYDLALHIDYDEDAIVMRLPDGRITSFPMLLTENQSFYNRTEKLTLTYIDGTTYEVTDHQSQEIYTFTKYTDTLYKPTSLRNPEGFKIQFIYNAVYQLEQIIDTAGRKIDLELDEENRITEVTATHQGETRTLVQYAYNEEGDLTKIIDALDQATVMEYENHLMIKKTDRNGQAFYWKYDGKTTGAKCIETWGDQGILSGTIEYNKGYNIVTNSLDQESIYYFNNLNLCTQVTDPMGDHIFHEYTPYMEPYRDIDEEGNITGYSYDERGNLTGLHQPDGSVIGFVYDDKDRLVLTKDPAGGSVVKTFENDRLHAVIGLDGGVTSFEYNEQGLINEVRDNAGNRTKLDYDEDHNLHKLILPNGAVSNWEYDPWGRCLHTRNSEDHQQQFFYDELDRIYQIRQADTNIIKLKYNAYDEVIQTIDQKKRKVNFEYTPLGSLKMREENSAKVYFKYDTEEQLNTITNEHNEFYRFSRNEKGEIIREIGFDGLTRKYDRDRAGKVLKVNRPDDKYTEYEYDLNGRITRAEHSDGTWETYSYDLNGNLIEAVNENSRVQLIRDTAGRIIAENQDGHLVESEYDSLSNRTNITSSLGANIALTRNKLGLIEEINATSSSSSEGEMSASGGQRGWQAQFAHNSLGMEVERILPGGITNHIEYDNAGRPIQHKVTAGNREMRHRTYTWNVNDRLTKMVDQLTKGTVAYGYDEFNNLASARYENKQFDYKLPDEVGNLYRTEGKGDRKYGTGGQLQEANGNKFKYDSEGNLITKITAKGNWDYDWYGNGMLKSVTDPKNNKTEFEYDALGRRTAKITSGALSGAEGRNSKITRWVWDGNVPLHEWKYDLNQRPELVVDEYGMLKESKPEPIENLITWVFDEGTFKPAAKITEDDSYSIITDYLGTPVEMYNSKGEKTWQVEYDIYGKVRKLVKGSLNGCPFRYQGQYEDVETGLYYNGYRYYNCESGTYISQDPIGLNSREYNLYTYVLDSNSVIDPLGLDWNYVLEDSSGNPYYHGRASDKQSMKDVGRRHSKTKGTDGARFGKGDKMRRVTPVGTPKDSVRGVEQKGVAENDLLGRNSDKARGNKINGMSEKKQKTTKGKRRLKAADKLLDGKKPSQLPSLDELEFKDLGCK</sequence>
<name>A0ABW5LB65_9FLAO</name>
<dbReference type="PANTHER" id="PTHR32305:SF15">
    <property type="entry name" value="PROTEIN RHSA-RELATED"/>
    <property type="match status" value="1"/>
</dbReference>
<keyword evidence="6" id="KW-1185">Reference proteome</keyword>
<dbReference type="InterPro" id="IPR045351">
    <property type="entry name" value="DUF6531"/>
</dbReference>
<evidence type="ECO:0000313" key="6">
    <source>
        <dbReference type="Proteomes" id="UP001597319"/>
    </source>
</evidence>
<feature type="region of interest" description="Disordered" evidence="2">
    <location>
        <begin position="1262"/>
        <end position="1373"/>
    </location>
</feature>
<accession>A0ABW5LB65</accession>
<feature type="compositionally biased region" description="Basic and acidic residues" evidence="2">
    <location>
        <begin position="1355"/>
        <end position="1365"/>
    </location>
</feature>
<evidence type="ECO:0000256" key="1">
    <source>
        <dbReference type="ARBA" id="ARBA00022737"/>
    </source>
</evidence>
<dbReference type="Proteomes" id="UP001597319">
    <property type="component" value="Unassembled WGS sequence"/>
</dbReference>
<dbReference type="Pfam" id="PF25023">
    <property type="entry name" value="TEN_YD-shell"/>
    <property type="match status" value="3"/>
</dbReference>
<dbReference type="InterPro" id="IPR022385">
    <property type="entry name" value="Rhs_assc_core"/>
</dbReference>
<gene>
    <name evidence="5" type="ORF">ACFSR1_00390</name>
</gene>
<dbReference type="InterPro" id="IPR006530">
    <property type="entry name" value="YD"/>
</dbReference>
<evidence type="ECO:0000259" key="4">
    <source>
        <dbReference type="Pfam" id="PF25023"/>
    </source>
</evidence>
<dbReference type="InterPro" id="IPR056823">
    <property type="entry name" value="TEN-like_YD-shell"/>
</dbReference>
<feature type="compositionally biased region" description="Basic and acidic residues" evidence="2">
    <location>
        <begin position="1309"/>
        <end position="1320"/>
    </location>
</feature>
<proteinExistence type="predicted"/>
<dbReference type="InterPro" id="IPR050708">
    <property type="entry name" value="T6SS_VgrG/RHS"/>
</dbReference>
<feature type="domain" description="Teneurin-like YD-shell" evidence="4">
    <location>
        <begin position="908"/>
        <end position="1064"/>
    </location>
</feature>
<reference evidence="6" key="1">
    <citation type="journal article" date="2019" name="Int. J. Syst. Evol. Microbiol.">
        <title>The Global Catalogue of Microorganisms (GCM) 10K type strain sequencing project: providing services to taxonomists for standard genome sequencing and annotation.</title>
        <authorList>
            <consortium name="The Broad Institute Genomics Platform"/>
            <consortium name="The Broad Institute Genome Sequencing Center for Infectious Disease"/>
            <person name="Wu L."/>
            <person name="Ma J."/>
        </authorList>
    </citation>
    <scope>NUCLEOTIDE SEQUENCE [LARGE SCALE GENOMIC DNA]</scope>
    <source>
        <strain evidence="6">KCTC 52274</strain>
    </source>
</reference>
<evidence type="ECO:0000256" key="2">
    <source>
        <dbReference type="SAM" id="MobiDB-lite"/>
    </source>
</evidence>
<dbReference type="Pfam" id="PF05593">
    <property type="entry name" value="RHS_repeat"/>
    <property type="match status" value="1"/>
</dbReference>
<protein>
    <submittedName>
        <fullName evidence="5">RHS repeat-associated core domain-containing protein</fullName>
    </submittedName>
</protein>
<feature type="domain" description="Teneurin-like YD-shell" evidence="4">
    <location>
        <begin position="1136"/>
        <end position="1222"/>
    </location>
</feature>
<organism evidence="5 6">
    <name type="scientific">Aquimarina rubra</name>
    <dbReference type="NCBI Taxonomy" id="1920033"/>
    <lineage>
        <taxon>Bacteria</taxon>
        <taxon>Pseudomonadati</taxon>
        <taxon>Bacteroidota</taxon>
        <taxon>Flavobacteriia</taxon>
        <taxon>Flavobacteriales</taxon>
        <taxon>Flavobacteriaceae</taxon>
        <taxon>Aquimarina</taxon>
    </lineage>
</organism>
<dbReference type="EMBL" id="JBHULE010000001">
    <property type="protein sequence ID" value="MFD2561104.1"/>
    <property type="molecule type" value="Genomic_DNA"/>
</dbReference>
<evidence type="ECO:0000259" key="3">
    <source>
        <dbReference type="Pfam" id="PF20148"/>
    </source>
</evidence>
<dbReference type="NCBIfam" id="TIGR01643">
    <property type="entry name" value="YD_repeat_2x"/>
    <property type="match status" value="4"/>
</dbReference>
<feature type="domain" description="Teneurin-like YD-shell" evidence="4">
    <location>
        <begin position="311"/>
        <end position="443"/>
    </location>
</feature>
<dbReference type="NCBIfam" id="TIGR03696">
    <property type="entry name" value="Rhs_assc_core"/>
    <property type="match status" value="1"/>
</dbReference>
<dbReference type="InterPro" id="IPR031325">
    <property type="entry name" value="RHS_repeat"/>
</dbReference>
<dbReference type="Pfam" id="PF20148">
    <property type="entry name" value="DUF6531"/>
    <property type="match status" value="1"/>
</dbReference>
<keyword evidence="1" id="KW-0677">Repeat</keyword>